<reference evidence="9" key="1">
    <citation type="journal article" date="2019" name="Nat. Commun.">
        <title>Expansion of phycobilisome linker gene families in mesophilic red algae.</title>
        <authorList>
            <person name="Lee J."/>
            <person name="Kim D."/>
            <person name="Bhattacharya D."/>
            <person name="Yoon H.S."/>
        </authorList>
    </citation>
    <scope>NUCLEOTIDE SEQUENCE [LARGE SCALE GENOMIC DNA]</scope>
    <source>
        <strain evidence="9">CCMP 1328</strain>
    </source>
</reference>
<keyword evidence="5" id="KW-0694">RNA-binding</keyword>
<sequence length="888" mass="96533">MRARKLCVAHVLRRFAGSTAAAARWPARLRVESGAAWAPQAQGAAVASYLGCKVLACVCTAPAGVLGNDLLVHLHFAGAAHGQYVAPHHSAAATHAEMHLARLVDRALRPVLQPGDSPRTHFSDATPKGVQLDCLVLSDTGAHAHGSGSLGTGAHLRAVPAAIHAASSALIRAGLLEREHLVGATHVVLSKKGQELEPNSSIGVHHELLLACTRKGGVSMIDFQSKSELPQDQFFNACARASTHIKDVLLPLHEQQLASDLKAVPANFRDDANTASAEQKTAERAEHVRISIADLLEETFAPWFEPDARATASAARKSPDEDGNENNREDQEDETTILNAPIELRARRRSAEQELEKRALARLAKSSDDPSGAMLVDSTVEKPGPLIRFALREYLRRKIVTTQRRLDGRALDELRAVRAQRAVLDARGVHGSCLFRRGGTQVLARCTIGLLENSGRRARKGSHEHIAAQHRHGSQLHVSYAFPDFAKGATSSPGAISADGPVPRPPNRREVGHGLLIEAALRGSVLMTDEPLSLIEPNLSVADFLESFPYRVRCDVTTLSSDGSSSMAAVCAASLAMRDAGVPLESLRAGVAMGCIVEGASTTILADITGQEDWLSDMDMKLCGGVRGVSACMLSSRPRGCIPLEALQGAVEQGHAQLRVLLERMEPHTHEKSETIELNPRAPRVGIVPIEPMFMPLLREQQGLPLARIELQSESAFTLLPFSAHVMIESPSLAAYERDVARLRRFLGDVEVGNEFAGRVRRAETYGYMIELFEGRLGFLHISKLKHELEPLKESEQVTVRVIQYDKHRGLIDLDLVRRGDTATDALDAMVPAETDEAEFSEWSSTSSDASSDSDSTMIMQMDSDSTEDEWPWDAKMSKRTKEFLDDE</sequence>
<dbReference type="Gene3D" id="2.40.50.140">
    <property type="entry name" value="Nucleic acid-binding proteins"/>
    <property type="match status" value="1"/>
</dbReference>
<dbReference type="InterPro" id="IPR036345">
    <property type="entry name" value="ExoRNase_PH_dom2_sf"/>
</dbReference>
<dbReference type="Pfam" id="PF01138">
    <property type="entry name" value="RNase_PH"/>
    <property type="match status" value="2"/>
</dbReference>
<dbReference type="GO" id="GO:0000175">
    <property type="term" value="F:3'-5'-RNA exonuclease activity"/>
    <property type="evidence" value="ECO:0007669"/>
    <property type="project" value="TreeGrafter"/>
</dbReference>
<dbReference type="InterPro" id="IPR012162">
    <property type="entry name" value="PNPase"/>
</dbReference>
<dbReference type="PANTHER" id="PTHR11252:SF0">
    <property type="entry name" value="POLYRIBONUCLEOTIDE NUCLEOTIDYLTRANSFERASE 1, MITOCHONDRIAL"/>
    <property type="match status" value="1"/>
</dbReference>
<dbReference type="GO" id="GO:0006402">
    <property type="term" value="P:mRNA catabolic process"/>
    <property type="evidence" value="ECO:0007669"/>
    <property type="project" value="InterPro"/>
</dbReference>
<evidence type="ECO:0000259" key="7">
    <source>
        <dbReference type="PROSITE" id="PS50126"/>
    </source>
</evidence>
<dbReference type="InterPro" id="IPR012340">
    <property type="entry name" value="NA-bd_OB-fold"/>
</dbReference>
<evidence type="ECO:0000256" key="2">
    <source>
        <dbReference type="ARBA" id="ARBA00012416"/>
    </source>
</evidence>
<feature type="region of interest" description="Disordered" evidence="6">
    <location>
        <begin position="835"/>
        <end position="888"/>
    </location>
</feature>
<keyword evidence="9" id="KW-1185">Reference proteome</keyword>
<gene>
    <name evidence="8" type="ORF">FVE85_5000</name>
</gene>
<feature type="domain" description="S1 motif" evidence="7">
    <location>
        <begin position="753"/>
        <end position="817"/>
    </location>
</feature>
<dbReference type="SUPFAM" id="SSF54211">
    <property type="entry name" value="Ribosomal protein S5 domain 2-like"/>
    <property type="match status" value="2"/>
</dbReference>
<dbReference type="GO" id="GO:0004654">
    <property type="term" value="F:polyribonucleotide nucleotidyltransferase activity"/>
    <property type="evidence" value="ECO:0007669"/>
    <property type="project" value="UniProtKB-EC"/>
</dbReference>
<dbReference type="SUPFAM" id="SSF55666">
    <property type="entry name" value="Ribonuclease PH domain 2-like"/>
    <property type="match status" value="1"/>
</dbReference>
<feature type="compositionally biased region" description="Basic and acidic residues" evidence="6">
    <location>
        <begin position="876"/>
        <end position="888"/>
    </location>
</feature>
<dbReference type="GO" id="GO:0003723">
    <property type="term" value="F:RNA binding"/>
    <property type="evidence" value="ECO:0007669"/>
    <property type="project" value="UniProtKB-KW"/>
</dbReference>
<dbReference type="GO" id="GO:0005829">
    <property type="term" value="C:cytosol"/>
    <property type="evidence" value="ECO:0007669"/>
    <property type="project" value="TreeGrafter"/>
</dbReference>
<comment type="similarity">
    <text evidence="1">Belongs to the polyribonucleotide nucleotidyltransferase family.</text>
</comment>
<dbReference type="AlphaFoldDB" id="A0A5J4YSS8"/>
<feature type="region of interest" description="Disordered" evidence="6">
    <location>
        <begin position="308"/>
        <end position="340"/>
    </location>
</feature>
<protein>
    <recommendedName>
        <fullName evidence="2">polyribonucleotide nucleotidyltransferase</fullName>
        <ecNumber evidence="2">2.7.7.8</ecNumber>
    </recommendedName>
</protein>
<evidence type="ECO:0000313" key="9">
    <source>
        <dbReference type="Proteomes" id="UP000324585"/>
    </source>
</evidence>
<accession>A0A5J4YSS8</accession>
<dbReference type="PROSITE" id="PS50126">
    <property type="entry name" value="S1"/>
    <property type="match status" value="1"/>
</dbReference>
<keyword evidence="3 8" id="KW-0808">Transferase</keyword>
<dbReference type="InterPro" id="IPR027408">
    <property type="entry name" value="PNPase/RNase_PH_dom_sf"/>
</dbReference>
<evidence type="ECO:0000256" key="4">
    <source>
        <dbReference type="ARBA" id="ARBA00022695"/>
    </source>
</evidence>
<organism evidence="8 9">
    <name type="scientific">Porphyridium purpureum</name>
    <name type="common">Red alga</name>
    <name type="synonym">Porphyridium cruentum</name>
    <dbReference type="NCBI Taxonomy" id="35688"/>
    <lineage>
        <taxon>Eukaryota</taxon>
        <taxon>Rhodophyta</taxon>
        <taxon>Bangiophyceae</taxon>
        <taxon>Porphyridiales</taxon>
        <taxon>Porphyridiaceae</taxon>
        <taxon>Porphyridium</taxon>
    </lineage>
</organism>
<dbReference type="PANTHER" id="PTHR11252">
    <property type="entry name" value="POLYRIBONUCLEOTIDE NUCLEOTIDYLTRANSFERASE"/>
    <property type="match status" value="1"/>
</dbReference>
<dbReference type="Gene3D" id="3.30.230.70">
    <property type="entry name" value="GHMP Kinase, N-terminal domain"/>
    <property type="match status" value="2"/>
</dbReference>
<dbReference type="SUPFAM" id="SSF50249">
    <property type="entry name" value="Nucleic acid-binding proteins"/>
    <property type="match status" value="1"/>
</dbReference>
<evidence type="ECO:0000256" key="3">
    <source>
        <dbReference type="ARBA" id="ARBA00022679"/>
    </source>
</evidence>
<dbReference type="InterPro" id="IPR003029">
    <property type="entry name" value="S1_domain"/>
</dbReference>
<feature type="compositionally biased region" description="Basic and acidic residues" evidence="6">
    <location>
        <begin position="317"/>
        <end position="329"/>
    </location>
</feature>
<dbReference type="EC" id="2.7.7.8" evidence="2"/>
<evidence type="ECO:0000313" key="8">
    <source>
        <dbReference type="EMBL" id="KAA8493863.1"/>
    </source>
</evidence>
<dbReference type="OrthoDB" id="1604at2759"/>
<dbReference type="InterPro" id="IPR001247">
    <property type="entry name" value="ExoRNase_PH_dom1"/>
</dbReference>
<dbReference type="Pfam" id="PF00575">
    <property type="entry name" value="S1"/>
    <property type="match status" value="1"/>
</dbReference>
<comment type="caution">
    <text evidence="8">The sequence shown here is derived from an EMBL/GenBank/DDBJ whole genome shotgun (WGS) entry which is preliminary data.</text>
</comment>
<evidence type="ECO:0000256" key="1">
    <source>
        <dbReference type="ARBA" id="ARBA00007404"/>
    </source>
</evidence>
<proteinExistence type="inferred from homology"/>
<name>A0A5J4YSS8_PORPP</name>
<evidence type="ECO:0000256" key="5">
    <source>
        <dbReference type="ARBA" id="ARBA00022884"/>
    </source>
</evidence>
<dbReference type="SMART" id="SM00316">
    <property type="entry name" value="S1"/>
    <property type="match status" value="1"/>
</dbReference>
<dbReference type="InterPro" id="IPR020568">
    <property type="entry name" value="Ribosomal_Su5_D2-typ_SF"/>
</dbReference>
<dbReference type="EMBL" id="VRMN01000006">
    <property type="protein sequence ID" value="KAA8493863.1"/>
    <property type="molecule type" value="Genomic_DNA"/>
</dbReference>
<evidence type="ECO:0000256" key="6">
    <source>
        <dbReference type="SAM" id="MobiDB-lite"/>
    </source>
</evidence>
<feature type="compositionally biased region" description="Low complexity" evidence="6">
    <location>
        <begin position="844"/>
        <end position="857"/>
    </location>
</feature>
<dbReference type="Proteomes" id="UP000324585">
    <property type="component" value="Unassembled WGS sequence"/>
</dbReference>
<keyword evidence="4" id="KW-0548">Nucleotidyltransferase</keyword>